<protein>
    <submittedName>
        <fullName evidence="4">Uncharacterized protein</fullName>
    </submittedName>
</protein>
<feature type="compositionally biased region" description="Low complexity" evidence="1">
    <location>
        <begin position="207"/>
        <end position="231"/>
    </location>
</feature>
<feature type="region of interest" description="Disordered" evidence="1">
    <location>
        <begin position="163"/>
        <end position="243"/>
    </location>
</feature>
<reference evidence="4" key="1">
    <citation type="submission" date="2022-11" db="UniProtKB">
        <authorList>
            <consortium name="WormBaseParasite"/>
        </authorList>
    </citation>
    <scope>IDENTIFICATION</scope>
</reference>
<keyword evidence="3" id="KW-1185">Reference proteome</keyword>
<feature type="signal peptide" evidence="2">
    <location>
        <begin position="1"/>
        <end position="18"/>
    </location>
</feature>
<accession>A0A915JFX9</accession>
<keyword evidence="2" id="KW-0732">Signal</keyword>
<evidence type="ECO:0000256" key="1">
    <source>
        <dbReference type="SAM" id="MobiDB-lite"/>
    </source>
</evidence>
<organism evidence="3 4">
    <name type="scientific">Romanomermis culicivorax</name>
    <name type="common">Nematode worm</name>
    <dbReference type="NCBI Taxonomy" id="13658"/>
    <lineage>
        <taxon>Eukaryota</taxon>
        <taxon>Metazoa</taxon>
        <taxon>Ecdysozoa</taxon>
        <taxon>Nematoda</taxon>
        <taxon>Enoplea</taxon>
        <taxon>Dorylaimia</taxon>
        <taxon>Mermithida</taxon>
        <taxon>Mermithoidea</taxon>
        <taxon>Mermithidae</taxon>
        <taxon>Romanomermis</taxon>
    </lineage>
</organism>
<proteinExistence type="predicted"/>
<feature type="chain" id="PRO_5038011802" evidence="2">
    <location>
        <begin position="19"/>
        <end position="243"/>
    </location>
</feature>
<evidence type="ECO:0000313" key="3">
    <source>
        <dbReference type="Proteomes" id="UP000887565"/>
    </source>
</evidence>
<evidence type="ECO:0000256" key="2">
    <source>
        <dbReference type="SAM" id="SignalP"/>
    </source>
</evidence>
<evidence type="ECO:0000313" key="4">
    <source>
        <dbReference type="WBParaSite" id="nRc.2.0.1.t25099-RA"/>
    </source>
</evidence>
<dbReference type="Proteomes" id="UP000887565">
    <property type="component" value="Unplaced"/>
</dbReference>
<dbReference type="AlphaFoldDB" id="A0A915JFX9"/>
<sequence>MNLLMLLCLSSNTIPVEGNAHQSLAIKILNEMLLDDCKSEWVKPLSKVLPLLNLKRNVSDRTIDDIRRLSKKVIMISHDSDTENREQSESENGEEVEQREYDDLANQISEATSSNNSTSSLAVVADRRLTSRGRNGTPPVKMQPKLLEKQLTRRLIKLDLNIGVDSPASPRKKRQNEKDILKQKNAVNETNASREMPQRSPSKRSLRSSSSSSTQSSTKMSLRSSKGSSRGTPQVKRPKNEPS</sequence>
<name>A0A915JFX9_ROMCU</name>
<feature type="compositionally biased region" description="Basic and acidic residues" evidence="1">
    <location>
        <begin position="78"/>
        <end position="88"/>
    </location>
</feature>
<feature type="region of interest" description="Disordered" evidence="1">
    <location>
        <begin position="77"/>
        <end position="99"/>
    </location>
</feature>
<dbReference type="WBParaSite" id="nRc.2.0.1.t25099-RA">
    <property type="protein sequence ID" value="nRc.2.0.1.t25099-RA"/>
    <property type="gene ID" value="nRc.2.0.1.g25099"/>
</dbReference>